<dbReference type="Gene3D" id="3.40.50.1970">
    <property type="match status" value="1"/>
</dbReference>
<dbReference type="InterPro" id="IPR056798">
    <property type="entry name" value="ADH_Fe_C"/>
</dbReference>
<dbReference type="FunFam" id="3.40.50.1970:FF:000003">
    <property type="entry name" value="Alcohol dehydrogenase, iron-containing"/>
    <property type="match status" value="1"/>
</dbReference>
<dbReference type="CDD" id="cd08551">
    <property type="entry name" value="Fe-ADH"/>
    <property type="match status" value="1"/>
</dbReference>
<dbReference type="GO" id="GO:0046872">
    <property type="term" value="F:metal ion binding"/>
    <property type="evidence" value="ECO:0007669"/>
    <property type="project" value="InterPro"/>
</dbReference>
<evidence type="ECO:0000259" key="5">
    <source>
        <dbReference type="Pfam" id="PF25137"/>
    </source>
</evidence>
<evidence type="ECO:0000256" key="1">
    <source>
        <dbReference type="ARBA" id="ARBA00007358"/>
    </source>
</evidence>
<dbReference type="PANTHER" id="PTHR11496">
    <property type="entry name" value="ALCOHOL DEHYDROGENASE"/>
    <property type="match status" value="1"/>
</dbReference>
<dbReference type="AlphaFoldDB" id="A0A6G9Z5V0"/>
<dbReference type="InterPro" id="IPR039697">
    <property type="entry name" value="Alcohol_dehydrogenase_Fe"/>
</dbReference>
<reference evidence="6 7" key="1">
    <citation type="journal article" date="2019" name="ACS Chem. Biol.">
        <title>Identification and Mobilization of a Cryptic Antibiotic Biosynthesis Gene Locus from a Human-Pathogenic Nocardia Isolate.</title>
        <authorList>
            <person name="Herisse M."/>
            <person name="Ishida K."/>
            <person name="Porter J.L."/>
            <person name="Howden B."/>
            <person name="Hertweck C."/>
            <person name="Stinear T.P."/>
            <person name="Pidot S.J."/>
        </authorList>
    </citation>
    <scope>NUCLEOTIDE SEQUENCE [LARGE SCALE GENOMIC DNA]</scope>
    <source>
        <strain evidence="6 7">AUSMDU00012715</strain>
    </source>
</reference>
<name>A0A6G9Z5V0_9NOCA</name>
<evidence type="ECO:0000313" key="7">
    <source>
        <dbReference type="Proteomes" id="UP000500953"/>
    </source>
</evidence>
<dbReference type="Pfam" id="PF00465">
    <property type="entry name" value="Fe-ADH"/>
    <property type="match status" value="1"/>
</dbReference>
<dbReference type="InterPro" id="IPR001670">
    <property type="entry name" value="ADH_Fe/GldA"/>
</dbReference>
<proteinExistence type="inferred from homology"/>
<dbReference type="RefSeq" id="WP_167488292.1">
    <property type="nucleotide sequence ID" value="NZ_CP046173.1"/>
</dbReference>
<gene>
    <name evidence="6" type="ORF">F6W96_24385</name>
</gene>
<dbReference type="InterPro" id="IPR018211">
    <property type="entry name" value="ADH_Fe_CS"/>
</dbReference>
<evidence type="ECO:0000256" key="2">
    <source>
        <dbReference type="ARBA" id="ARBA00023002"/>
    </source>
</evidence>
<evidence type="ECO:0000259" key="4">
    <source>
        <dbReference type="Pfam" id="PF00465"/>
    </source>
</evidence>
<dbReference type="PROSITE" id="PS00060">
    <property type="entry name" value="ADH_IRON_2"/>
    <property type="match status" value="1"/>
</dbReference>
<comment type="similarity">
    <text evidence="1">Belongs to the iron-containing alcohol dehydrogenase family.</text>
</comment>
<feature type="domain" description="Alcohol dehydrogenase iron-type/glycerol dehydrogenase GldA" evidence="4">
    <location>
        <begin position="23"/>
        <end position="188"/>
    </location>
</feature>
<dbReference type="Gene3D" id="1.20.1090.10">
    <property type="entry name" value="Dehydroquinate synthase-like - alpha domain"/>
    <property type="match status" value="1"/>
</dbReference>
<dbReference type="EMBL" id="CP046173">
    <property type="protein sequence ID" value="QIS20985.1"/>
    <property type="molecule type" value="Genomic_DNA"/>
</dbReference>
<dbReference type="GO" id="GO:0004022">
    <property type="term" value="F:alcohol dehydrogenase (NAD+) activity"/>
    <property type="evidence" value="ECO:0007669"/>
    <property type="project" value="UniProtKB-ARBA"/>
</dbReference>
<evidence type="ECO:0000256" key="3">
    <source>
        <dbReference type="ARBA" id="ARBA00023027"/>
    </source>
</evidence>
<keyword evidence="3" id="KW-0520">NAD</keyword>
<accession>A0A6G9Z5V0</accession>
<dbReference type="Pfam" id="PF25137">
    <property type="entry name" value="ADH_Fe_C"/>
    <property type="match status" value="1"/>
</dbReference>
<keyword evidence="2" id="KW-0560">Oxidoreductase</keyword>
<feature type="domain" description="Fe-containing alcohol dehydrogenase-like C-terminal" evidence="5">
    <location>
        <begin position="200"/>
        <end position="387"/>
    </location>
</feature>
<protein>
    <submittedName>
        <fullName evidence="6">Iron-containing alcohol dehydrogenase</fullName>
    </submittedName>
</protein>
<evidence type="ECO:0000313" key="6">
    <source>
        <dbReference type="EMBL" id="QIS20985.1"/>
    </source>
</evidence>
<dbReference type="SUPFAM" id="SSF56796">
    <property type="entry name" value="Dehydroquinate synthase-like"/>
    <property type="match status" value="1"/>
</dbReference>
<dbReference type="PROSITE" id="PS00913">
    <property type="entry name" value="ADH_IRON_1"/>
    <property type="match status" value="1"/>
</dbReference>
<dbReference type="Proteomes" id="UP000500953">
    <property type="component" value="Chromosome"/>
</dbReference>
<dbReference type="PANTHER" id="PTHR11496:SF102">
    <property type="entry name" value="ALCOHOL DEHYDROGENASE 4"/>
    <property type="match status" value="1"/>
</dbReference>
<sequence length="402" mass="40747">MSEHHCGYPHSVRGESWDVTARQRVVAGRGTASRLGELLRDHGARRVLIVTDPGLRETGTVDDIATAVGAFGAAVTVHSEIPGNPSTAAVDVATAVARDCRADLVLALGGGSALDAAKAVALLCRTDLSAEVLDGSEHIAAPALPIAAVPTTAGTGAETNGFGVLESADRRKVYLGSDRTVPALVVLDAELTLGLPAAVTAASGFDAVIHGAESLLSQGATAMSRAYAAESLRLTTAALPAAVADSSDIEARSRMLIGAHLAGRALTLSGLGLVHGIGHALTATLGTPHGVALAAIAAPALRFGRDAAPDRYAELGRALSLGGPDDHAIDEIIVLAMQVGLPTTVEAIGVTDDLVDTLVAKTLADAVTRNAPRIPAHAELTALFRESLCAERLPAGRGVPGL</sequence>
<organism evidence="6 7">
    <name type="scientific">Nocardia terpenica</name>
    <dbReference type="NCBI Taxonomy" id="455432"/>
    <lineage>
        <taxon>Bacteria</taxon>
        <taxon>Bacillati</taxon>
        <taxon>Actinomycetota</taxon>
        <taxon>Actinomycetes</taxon>
        <taxon>Mycobacteriales</taxon>
        <taxon>Nocardiaceae</taxon>
        <taxon>Nocardia</taxon>
    </lineage>
</organism>